<sequence>MPVLKALGLRKAKSSDIADALLIRARAAQGEERFVDSAVLYQEALLLAPGNRGAHVQCGHMLKESGRYEEAEAHYLAARNLRTGDADLEVQFGHLYKLSGRIADAQAAYKQALALKPGWAVPEEELSHLAKAGWRGRRTDAAPLDTRLVTGDGPDADVVIESLRVGPDLSNLVPALVPRTSDTMLHEHRDHIEVRRLGHTEPSFWGDARTLRGVEAVRGFVISGRPIDHLQIIMSGLTLYRGPVKGGYNLAFEIEPDLRKKYVFNVWLDFAVFANGRYAIELRFFDIDGNARSFHDRVVVADPLVEADYPTSDAVVEIDRTEPRTVVEKVNARGSMVRPAERSLFPTPPRNILVMRTDQLGDMVSSIPAMLRLRELFPDANIVGLLTIANEAFAKTLNIFDEIIVADFPDDPVERRRLMPLNVQQALRARLAPYAFDIALDLAQSSVSRPLLRLAGARFTLGVGESEWPWLSANFVFNTHDPLTNLDIVPHSTKVLAMIESLGAVTRTSAKVMRRADLSRAQLAAYGIGPDEPYVVLHAGARVVFSRWPHYPALARMILDRTGHKVVMLTEDAGVRATLPAELLASDRFVFLDQRLPFDDFDAIISFCDAMVGNDSGPKHLASLRGVNIVTLFTNRINWTEWGQEMGGKIMTRRVPCAGCLIFHDEDECGADFACIVLISPEEVFGAIAEYLGVSAG</sequence>
<dbReference type="InterPro" id="IPR011990">
    <property type="entry name" value="TPR-like_helical_dom_sf"/>
</dbReference>
<dbReference type="InterPro" id="IPR019734">
    <property type="entry name" value="TPR_rpt"/>
</dbReference>
<dbReference type="Pfam" id="PF01075">
    <property type="entry name" value="Glyco_transf_9"/>
    <property type="match status" value="1"/>
</dbReference>
<dbReference type="GO" id="GO:0009244">
    <property type="term" value="P:lipopolysaccharide core region biosynthetic process"/>
    <property type="evidence" value="ECO:0007669"/>
    <property type="project" value="TreeGrafter"/>
</dbReference>
<dbReference type="Gene3D" id="1.25.40.10">
    <property type="entry name" value="Tetratricopeptide repeat domain"/>
    <property type="match status" value="1"/>
</dbReference>
<dbReference type="EMBL" id="JACIJR010000005">
    <property type="protein sequence ID" value="MBB5729841.1"/>
    <property type="molecule type" value="Genomic_DNA"/>
</dbReference>
<name>A0A7W9F217_9SPHN</name>
<dbReference type="Gene3D" id="3.40.50.2000">
    <property type="entry name" value="Glycogen Phosphorylase B"/>
    <property type="match status" value="2"/>
</dbReference>
<evidence type="ECO:0000256" key="1">
    <source>
        <dbReference type="ARBA" id="ARBA00022676"/>
    </source>
</evidence>
<dbReference type="PANTHER" id="PTHR30160:SF1">
    <property type="entry name" value="LIPOPOLYSACCHARIDE 1,2-N-ACETYLGLUCOSAMINETRANSFERASE-RELATED"/>
    <property type="match status" value="1"/>
</dbReference>
<dbReference type="SMART" id="SM00028">
    <property type="entry name" value="TPR"/>
    <property type="match status" value="3"/>
</dbReference>
<gene>
    <name evidence="4" type="ORF">FHS99_002337</name>
</gene>
<dbReference type="SUPFAM" id="SSF53756">
    <property type="entry name" value="UDP-Glycosyltransferase/glycogen phosphorylase"/>
    <property type="match status" value="1"/>
</dbReference>
<keyword evidence="3" id="KW-0802">TPR repeat</keyword>
<evidence type="ECO:0000256" key="3">
    <source>
        <dbReference type="PROSITE-ProRule" id="PRU00339"/>
    </source>
</evidence>
<organism evidence="4 5">
    <name type="scientific">Sphingomonas prati</name>
    <dbReference type="NCBI Taxonomy" id="1843237"/>
    <lineage>
        <taxon>Bacteria</taxon>
        <taxon>Pseudomonadati</taxon>
        <taxon>Pseudomonadota</taxon>
        <taxon>Alphaproteobacteria</taxon>
        <taxon>Sphingomonadales</taxon>
        <taxon>Sphingomonadaceae</taxon>
        <taxon>Sphingomonas</taxon>
    </lineage>
</organism>
<evidence type="ECO:0000256" key="2">
    <source>
        <dbReference type="ARBA" id="ARBA00022679"/>
    </source>
</evidence>
<reference evidence="4 5" key="1">
    <citation type="submission" date="2020-08" db="EMBL/GenBank/DDBJ databases">
        <title>Genomic Encyclopedia of Type Strains, Phase IV (KMG-IV): sequencing the most valuable type-strain genomes for metagenomic binning, comparative biology and taxonomic classification.</title>
        <authorList>
            <person name="Goeker M."/>
        </authorList>
    </citation>
    <scope>NUCLEOTIDE SEQUENCE [LARGE SCALE GENOMIC DNA]</scope>
    <source>
        <strain evidence="4 5">DSM 103336</strain>
    </source>
</reference>
<proteinExistence type="predicted"/>
<dbReference type="PROSITE" id="PS50005">
    <property type="entry name" value="TPR"/>
    <property type="match status" value="1"/>
</dbReference>
<dbReference type="CDD" id="cd03789">
    <property type="entry name" value="GT9_LPS_heptosyltransferase"/>
    <property type="match status" value="1"/>
</dbReference>
<dbReference type="InterPro" id="IPR051199">
    <property type="entry name" value="LPS_LOS_Heptosyltrfase"/>
</dbReference>
<accession>A0A7W9F217</accession>
<keyword evidence="1" id="KW-0328">Glycosyltransferase</keyword>
<keyword evidence="5" id="KW-1185">Reference proteome</keyword>
<evidence type="ECO:0000313" key="5">
    <source>
        <dbReference type="Proteomes" id="UP000546701"/>
    </source>
</evidence>
<dbReference type="Proteomes" id="UP000546701">
    <property type="component" value="Unassembled WGS sequence"/>
</dbReference>
<dbReference type="GO" id="GO:0005829">
    <property type="term" value="C:cytosol"/>
    <property type="evidence" value="ECO:0007669"/>
    <property type="project" value="TreeGrafter"/>
</dbReference>
<dbReference type="SUPFAM" id="SSF48452">
    <property type="entry name" value="TPR-like"/>
    <property type="match status" value="1"/>
</dbReference>
<dbReference type="AlphaFoldDB" id="A0A7W9F217"/>
<protein>
    <submittedName>
        <fullName evidence="4">ADP-heptose:LPS heptosyltransferase</fullName>
    </submittedName>
</protein>
<dbReference type="PANTHER" id="PTHR30160">
    <property type="entry name" value="TETRAACYLDISACCHARIDE 4'-KINASE-RELATED"/>
    <property type="match status" value="1"/>
</dbReference>
<dbReference type="RefSeq" id="WP_157176007.1">
    <property type="nucleotide sequence ID" value="NZ_BMJP01000003.1"/>
</dbReference>
<feature type="repeat" description="TPR" evidence="3">
    <location>
        <begin position="86"/>
        <end position="119"/>
    </location>
</feature>
<keyword evidence="2 4" id="KW-0808">Transferase</keyword>
<comment type="caution">
    <text evidence="4">The sequence shown here is derived from an EMBL/GenBank/DDBJ whole genome shotgun (WGS) entry which is preliminary data.</text>
</comment>
<dbReference type="InterPro" id="IPR002201">
    <property type="entry name" value="Glyco_trans_9"/>
</dbReference>
<dbReference type="OrthoDB" id="7531264at2"/>
<dbReference type="GO" id="GO:0008713">
    <property type="term" value="F:ADP-heptose-lipopolysaccharide heptosyltransferase activity"/>
    <property type="evidence" value="ECO:0007669"/>
    <property type="project" value="TreeGrafter"/>
</dbReference>
<evidence type="ECO:0000313" key="4">
    <source>
        <dbReference type="EMBL" id="MBB5729841.1"/>
    </source>
</evidence>